<feature type="compositionally biased region" description="Low complexity" evidence="1">
    <location>
        <begin position="43"/>
        <end position="57"/>
    </location>
</feature>
<feature type="transmembrane region" description="Helical" evidence="2">
    <location>
        <begin position="579"/>
        <end position="606"/>
    </location>
</feature>
<keyword evidence="2" id="KW-0812">Transmembrane</keyword>
<dbReference type="PANTHER" id="PTHR38644:SF1">
    <property type="entry name" value="EXPRESSED PROTEIN"/>
    <property type="match status" value="1"/>
</dbReference>
<name>A0A8H4QZK8_9AGAR</name>
<evidence type="ECO:0000256" key="2">
    <source>
        <dbReference type="SAM" id="Phobius"/>
    </source>
</evidence>
<keyword evidence="5" id="KW-1185">Reference proteome</keyword>
<keyword evidence="2" id="KW-0472">Membrane</keyword>
<organism evidence="4 5">
    <name type="scientific">Agrocybe pediades</name>
    <dbReference type="NCBI Taxonomy" id="84607"/>
    <lineage>
        <taxon>Eukaryota</taxon>
        <taxon>Fungi</taxon>
        <taxon>Dikarya</taxon>
        <taxon>Basidiomycota</taxon>
        <taxon>Agaricomycotina</taxon>
        <taxon>Agaricomycetes</taxon>
        <taxon>Agaricomycetidae</taxon>
        <taxon>Agaricales</taxon>
        <taxon>Agaricineae</taxon>
        <taxon>Strophariaceae</taxon>
        <taxon>Agrocybe</taxon>
    </lineage>
</organism>
<comment type="caution">
    <text evidence="4">The sequence shown here is derived from an EMBL/GenBank/DDBJ whole genome shotgun (WGS) entry which is preliminary data.</text>
</comment>
<sequence length="690" mass="75913">MLSCPSCPAARASFKRAAPRLNNKLPIRLRRDLSTGQEAAKITARSSSRNASSSSTSQGDHSPTPEPLTLLHKATKLVHRVPSCYNKGVSGSTRSGEAPNILDTVLARIYDDLSATGERPVKVTVCELDQWPGSQDLVTALLSDPLSSDEAEISALRDRWINVDSSVHQIYFRHKSTSNIPPSAFASSSRYLTQFPVPLEICELRQDTSSTRPLLSLRRILEYPAVAEADITLILFNPLTTPLNTILETPVPTNGLVLLSSSTVRGSDLSNIIHHEQMSSPKSRLHLVTPSLLSVSPGKAVDAVRVIQSSPNSLSAIQRYQDGFVDSGVSQVTTALKEKLQAASQSVGPAIRRRNALFRLKDVINYSTAHIEDVRAELDKAFVDTSVLKERIEEMRAQVETSVLGKLPGDASSEHKHHDVEEAIKQAERDMRPVMDNLTWWKVIWRVDEISGIVASAVTRIWCRDLERKLILQTGRLAAMQNDVDKSALHLLSSHPVVSTALLRNTLLQSKASPRHQLKPESLTQPLLSRRNQIINYPTARLHINGQKVVLGTAGGVLTGVGIGWAGWLGWLVGNTEGLLGFLGMEAGTAIGIGMLSAVATIRWAIAKWEKSKLRWWQDWTRIGEGLDRDLKATLHKAMDEVVVVGDTACKGMSELIQTRDQELARIETELQEVRHGVDSAISRFGNEKR</sequence>
<dbReference type="InterPro" id="IPR056196">
    <property type="entry name" value="Mmc1_C"/>
</dbReference>
<accession>A0A8H4QZK8</accession>
<dbReference type="AlphaFoldDB" id="A0A8H4QZK8"/>
<dbReference type="Proteomes" id="UP000521872">
    <property type="component" value="Unassembled WGS sequence"/>
</dbReference>
<reference evidence="4 5" key="1">
    <citation type="submission" date="2019-12" db="EMBL/GenBank/DDBJ databases">
        <authorList>
            <person name="Floudas D."/>
            <person name="Bentzer J."/>
            <person name="Ahren D."/>
            <person name="Johansson T."/>
            <person name="Persson P."/>
            <person name="Tunlid A."/>
        </authorList>
    </citation>
    <scope>NUCLEOTIDE SEQUENCE [LARGE SCALE GENOMIC DNA]</scope>
    <source>
        <strain evidence="4 5">CBS 102.39</strain>
    </source>
</reference>
<evidence type="ECO:0000256" key="1">
    <source>
        <dbReference type="SAM" id="MobiDB-lite"/>
    </source>
</evidence>
<protein>
    <recommendedName>
        <fullName evidence="3">Mmc1 C-terminal domain-containing protein</fullName>
    </recommendedName>
</protein>
<gene>
    <name evidence="4" type="ORF">D9613_000479</name>
</gene>
<dbReference type="PANTHER" id="PTHR38644">
    <property type="entry name" value="EXPRESSED PROTEIN"/>
    <property type="match status" value="1"/>
</dbReference>
<dbReference type="Pfam" id="PF23868">
    <property type="entry name" value="Mmc1_C"/>
    <property type="match status" value="1"/>
</dbReference>
<evidence type="ECO:0000313" key="4">
    <source>
        <dbReference type="EMBL" id="KAF4620540.1"/>
    </source>
</evidence>
<feature type="domain" description="Mmc1 C-terminal" evidence="3">
    <location>
        <begin position="413"/>
        <end position="619"/>
    </location>
</feature>
<feature type="transmembrane region" description="Helical" evidence="2">
    <location>
        <begin position="549"/>
        <end position="573"/>
    </location>
</feature>
<evidence type="ECO:0000259" key="3">
    <source>
        <dbReference type="Pfam" id="PF23868"/>
    </source>
</evidence>
<dbReference type="EMBL" id="JAACJL010000015">
    <property type="protein sequence ID" value="KAF4620540.1"/>
    <property type="molecule type" value="Genomic_DNA"/>
</dbReference>
<proteinExistence type="predicted"/>
<feature type="region of interest" description="Disordered" evidence="1">
    <location>
        <begin position="28"/>
        <end position="68"/>
    </location>
</feature>
<evidence type="ECO:0000313" key="5">
    <source>
        <dbReference type="Proteomes" id="UP000521872"/>
    </source>
</evidence>
<keyword evidence="2" id="KW-1133">Transmembrane helix</keyword>